<protein>
    <submittedName>
        <fullName evidence="1">T9SS type A sorting domain-containing protein</fullName>
    </submittedName>
</protein>
<dbReference type="EMBL" id="JBHSKS010000004">
    <property type="protein sequence ID" value="MFC5191408.1"/>
    <property type="molecule type" value="Genomic_DNA"/>
</dbReference>
<comment type="caution">
    <text evidence="1">The sequence shown here is derived from an EMBL/GenBank/DDBJ whole genome shotgun (WGS) entry which is preliminary data.</text>
</comment>
<dbReference type="RefSeq" id="WP_377913434.1">
    <property type="nucleotide sequence ID" value="NZ_JBHSKS010000004.1"/>
</dbReference>
<accession>A0ABW0BU78</accession>
<organism evidence="1 2">
    <name type="scientific">Algoriphagus aquatilis</name>
    <dbReference type="NCBI Taxonomy" id="490186"/>
    <lineage>
        <taxon>Bacteria</taxon>
        <taxon>Pseudomonadati</taxon>
        <taxon>Bacteroidota</taxon>
        <taxon>Cytophagia</taxon>
        <taxon>Cytophagales</taxon>
        <taxon>Cyclobacteriaceae</taxon>
        <taxon>Algoriphagus</taxon>
    </lineage>
</organism>
<evidence type="ECO:0000313" key="1">
    <source>
        <dbReference type="EMBL" id="MFC5191408.1"/>
    </source>
</evidence>
<reference evidence="2" key="1">
    <citation type="journal article" date="2019" name="Int. J. Syst. Evol. Microbiol.">
        <title>The Global Catalogue of Microorganisms (GCM) 10K type strain sequencing project: providing services to taxonomists for standard genome sequencing and annotation.</title>
        <authorList>
            <consortium name="The Broad Institute Genomics Platform"/>
            <consortium name="The Broad Institute Genome Sequencing Center for Infectious Disease"/>
            <person name="Wu L."/>
            <person name="Ma J."/>
        </authorList>
    </citation>
    <scope>NUCLEOTIDE SEQUENCE [LARGE SCALE GENOMIC DNA]</scope>
    <source>
        <strain evidence="2">CGMCC 1.7030</strain>
    </source>
</reference>
<sequence>MGNLKYLVLIIFTAFFSLNVVGQTFTYNGGSGCSFNSTSSTCWTRTNTCSNNNSAIPLASAIFNKTNGCPVVLIINADLTIPGNVVMGGVFDEIIVQNGATLTFSGNVTLDKDQDMTWDLRKGGKIDVQGASGILLDAGTTTSLNLKGDNSLSSVESRVTTTQINYANDVSINIGNGAALIVTGDSFISGKDVSLNIKGFFRTGGSMKISGNNARVNVNTPGIAIINQHFELSGQGGIKVTGTSEVEVGGDLKVVGNALFDVESTSFFRVCGTHSSSGNFNGEIASKIQVGNCRILPIGLAQFDVKFQSDARKTEVLFSTAKEWEISYFEIERAINQVETWETIGSVEAVGFSDKITEYKFIDQTIPASGGIAYYRVKQLNLKGEFIYSEVKSTKIDAVKGNSAWKAYPNPSHRGTYIHLELMDKLTQSANPIAVKISDMVGTEVSSATFEQPKQVEEFLNQHLVSKNSGLYVVNLSWDGQTEMIKLFVR</sequence>
<gene>
    <name evidence="1" type="ORF">ACFPIK_06485</name>
</gene>
<evidence type="ECO:0000313" key="2">
    <source>
        <dbReference type="Proteomes" id="UP001596163"/>
    </source>
</evidence>
<dbReference type="Proteomes" id="UP001596163">
    <property type="component" value="Unassembled WGS sequence"/>
</dbReference>
<name>A0ABW0BU78_9BACT</name>
<dbReference type="InterPro" id="IPR026444">
    <property type="entry name" value="Secre_tail"/>
</dbReference>
<dbReference type="NCBIfam" id="TIGR04183">
    <property type="entry name" value="Por_Secre_tail"/>
    <property type="match status" value="1"/>
</dbReference>
<proteinExistence type="predicted"/>
<keyword evidence="2" id="KW-1185">Reference proteome</keyword>
<dbReference type="PROSITE" id="PS51257">
    <property type="entry name" value="PROKAR_LIPOPROTEIN"/>
    <property type="match status" value="1"/>
</dbReference>